<accession>A0AAD4LQA8</accession>
<evidence type="ECO:0008006" key="3">
    <source>
        <dbReference type="Google" id="ProtNLM"/>
    </source>
</evidence>
<evidence type="ECO:0000313" key="2">
    <source>
        <dbReference type="Proteomes" id="UP001201163"/>
    </source>
</evidence>
<evidence type="ECO:0000313" key="1">
    <source>
        <dbReference type="EMBL" id="KAH9001173.1"/>
    </source>
</evidence>
<sequence>MSAMTTTKTPLKGKAKDDSRWWNSYALVEQQRRPVVWTSSAILFAHESEPAVAGRAFPSSRQFLLQPAVISTTAITFGPPAILSVSPDETWLFAYFPSRQGPGLGSFWKANRADGWDFIESMNFPRGGGIVSAAWLGHAREWVTGSDRKSSRLPPLGPPMLATLPTIVLITQNLRVQLCCVRSSAQEPKIITVSCSLEKHGEARDLSPVTSNMDTPPGLESRCCTHATIGLAYNENAILVATRSQVKAISPETPNIALGLDDIPDLSAHFHNVHLAESADWESWVQGSNIELCEVRLGFDGLRTCLSTSPLPPLRCDAHPLSSMVFCPGDPQYPVTAESSSGTVTPKMYLCLSLLGFDRHEDYALGMENLPRIDSTIPKSELVVFGLSRRGLSAGVLEWTPTRLTSRAMSEPLTFVLPHRGSPRANAIVAGSLNVQGPVSSKTKAFVKTPCGSVTILQLPSLEAHSDWSVEPLLLGWGEGSSVYPPHSVALSPNAVLFCMVFPSTVITSRLSIHAMPKKIMKDATVLERRPVADFASVLVSAIRFKRTISDVVHQLSLSSFSAKEVENVLYNVLEALETQDDGLRDIWVQEFFGILVEVYRLKGERAQKALEKDNFRTRWETMLDLCSVIACHNAFEDCMDGDNIGLDNIWPMTVLSTWFIGFLEELMRECTLLGDSREGLADEAIEKQTIPSTHPILSVLLFPDALATLRLTVGDVKRFYEYLKSLETSGENGVMSKNALLNTVDGSGVNLEALESLLAHISKQIEGSNAADLRLSLVACSPVPRLYPLLIGIAQTVSKSNAIDKSRLFIKVVDFVSEVGKVRKSYIGEGQDVISKGTLLRRRPIRVCVRCGGKTQQHDMGQRVDGPAHGSISLQWQAWVHRWSTRCICGGRWILIN</sequence>
<keyword evidence="2" id="KW-1185">Reference proteome</keyword>
<gene>
    <name evidence="1" type="ORF">EDB92DRAFT_1825195</name>
</gene>
<comment type="caution">
    <text evidence="1">The sequence shown here is derived from an EMBL/GenBank/DDBJ whole genome shotgun (WGS) entry which is preliminary data.</text>
</comment>
<name>A0AAD4LQA8_9AGAM</name>
<proteinExistence type="predicted"/>
<dbReference type="Proteomes" id="UP001201163">
    <property type="component" value="Unassembled WGS sequence"/>
</dbReference>
<organism evidence="1 2">
    <name type="scientific">Lactarius akahatsu</name>
    <dbReference type="NCBI Taxonomy" id="416441"/>
    <lineage>
        <taxon>Eukaryota</taxon>
        <taxon>Fungi</taxon>
        <taxon>Dikarya</taxon>
        <taxon>Basidiomycota</taxon>
        <taxon>Agaricomycotina</taxon>
        <taxon>Agaricomycetes</taxon>
        <taxon>Russulales</taxon>
        <taxon>Russulaceae</taxon>
        <taxon>Lactarius</taxon>
    </lineage>
</organism>
<protein>
    <recommendedName>
        <fullName evidence="3">Mediator complex subunit 16</fullName>
    </recommendedName>
</protein>
<dbReference type="EMBL" id="JAKELL010000001">
    <property type="protein sequence ID" value="KAH9001173.1"/>
    <property type="molecule type" value="Genomic_DNA"/>
</dbReference>
<reference evidence="1" key="1">
    <citation type="submission" date="2022-01" db="EMBL/GenBank/DDBJ databases">
        <title>Comparative genomics reveals a dynamic genome evolution in the ectomycorrhizal milk-cap (Lactarius) mushrooms.</title>
        <authorList>
            <consortium name="DOE Joint Genome Institute"/>
            <person name="Lebreton A."/>
            <person name="Tang N."/>
            <person name="Kuo A."/>
            <person name="LaButti K."/>
            <person name="Drula E."/>
            <person name="Barry K."/>
            <person name="Clum A."/>
            <person name="Lipzen A."/>
            <person name="Mousain D."/>
            <person name="Ng V."/>
            <person name="Wang R."/>
            <person name="Wang X."/>
            <person name="Dai Y."/>
            <person name="Henrissat B."/>
            <person name="Grigoriev I.V."/>
            <person name="Guerin-Laguette A."/>
            <person name="Yu F."/>
            <person name="Martin F.M."/>
        </authorList>
    </citation>
    <scope>NUCLEOTIDE SEQUENCE</scope>
    <source>
        <strain evidence="1">QP</strain>
    </source>
</reference>
<dbReference type="AlphaFoldDB" id="A0AAD4LQA8"/>